<evidence type="ECO:0000256" key="4">
    <source>
        <dbReference type="ARBA" id="ARBA00022737"/>
    </source>
</evidence>
<dbReference type="InterPro" id="IPR013210">
    <property type="entry name" value="LRR_N_plant-typ"/>
</dbReference>
<evidence type="ECO:0000256" key="5">
    <source>
        <dbReference type="ARBA" id="ARBA00022989"/>
    </source>
</evidence>
<dbReference type="AlphaFoldDB" id="A0AAW1NC34"/>
<feature type="transmembrane region" description="Helical" evidence="9">
    <location>
        <begin position="269"/>
        <end position="289"/>
    </location>
</feature>
<dbReference type="InterPro" id="IPR017441">
    <property type="entry name" value="Protein_kinase_ATP_BS"/>
</dbReference>
<dbReference type="Gene3D" id="3.30.200.20">
    <property type="entry name" value="Phosphorylase Kinase, domain 1"/>
    <property type="match status" value="1"/>
</dbReference>
<dbReference type="Gene3D" id="3.80.10.10">
    <property type="entry name" value="Ribonuclease Inhibitor"/>
    <property type="match status" value="2"/>
</dbReference>
<sequence>MAFAHGVLKAILTLVSSIFVIILPCQKIYSLSDGDVLLQFKNSLSNANALSNWGPNTMPCQNKSTQWNGIICYEGIITGIHLKSMGLFGNVDVEVLTNLPGLRSISLEDNMFVGKMPEFNRLGALKALYLSNNQFIGPIAPDYFSKMGSLKKLWLSNNRFSGEIPPSLVNLRHLIELHLENNQFSGLIPAFMSPPLVSLDLSNNQLVGEIPTSLSNFKAPSFAGNPYLCGQIIGNDCNQVTIMNKGSNTQPIDNSNNKSNEKDKSKTKGVAIGVIISVVILSFVIVIVVCGTKKKRNCQNDIPTAYTKPTKAPENVKLASKANKINEGVVEVVEVAPTLSRKNSSQSSKRSNSSRRGSNKGGGGGVGDLIMVNAEKVSFGLGDLMKASAEVLGNGGMGSAYKAVMTNGMSVAVKRMRELNRLENEAFGEEVRKLASLRHKNILSPLAYHYRKEEKLIVYEYVAKGSLHFLLHGDRGISHAELNWPRRLKIIKGTIEGLSYLHTQLASYDLPHGNLKSSNILINLQNEPLISDYGFNAMTNPNVASNTLFAYKSPEVIQGQSISPKCDIYCLGVVILEILTCKFPSQYLNTTKGGTDVVQWVASAIAEGREGGLIDSDIVSRSPNCKENMVELLHVGAACTVANPENRPSLKEVLERVNRVYVHDVKDDQTIQVLSSPRDDAV</sequence>
<dbReference type="SUPFAM" id="SSF52058">
    <property type="entry name" value="L domain-like"/>
    <property type="match status" value="1"/>
</dbReference>
<reference evidence="11" key="1">
    <citation type="submission" date="2024-03" db="EMBL/GenBank/DDBJ databases">
        <title>WGS assembly of Saponaria officinalis var. Norfolk2.</title>
        <authorList>
            <person name="Jenkins J."/>
            <person name="Shu S."/>
            <person name="Grimwood J."/>
            <person name="Barry K."/>
            <person name="Goodstein D."/>
            <person name="Schmutz J."/>
            <person name="Leebens-Mack J."/>
            <person name="Osbourn A."/>
        </authorList>
    </citation>
    <scope>NUCLEOTIDE SEQUENCE [LARGE SCALE GENOMIC DNA]</scope>
    <source>
        <strain evidence="11">JIC</strain>
    </source>
</reference>
<accession>A0AAW1NC34</accession>
<evidence type="ECO:0000256" key="9">
    <source>
        <dbReference type="SAM" id="Phobius"/>
    </source>
</evidence>
<dbReference type="InterPro" id="IPR001611">
    <property type="entry name" value="Leu-rich_rpt"/>
</dbReference>
<evidence type="ECO:0000256" key="1">
    <source>
        <dbReference type="ARBA" id="ARBA00004370"/>
    </source>
</evidence>
<keyword evidence="2" id="KW-0433">Leucine-rich repeat</keyword>
<dbReference type="Pfam" id="PF13855">
    <property type="entry name" value="LRR_8"/>
    <property type="match status" value="1"/>
</dbReference>
<feature type="domain" description="Protein kinase" evidence="10">
    <location>
        <begin position="386"/>
        <end position="662"/>
    </location>
</feature>
<name>A0AAW1NC34_SAPOF</name>
<evidence type="ECO:0000256" key="7">
    <source>
        <dbReference type="PROSITE-ProRule" id="PRU10141"/>
    </source>
</evidence>
<dbReference type="EMBL" id="JBDFQZ010000001">
    <property type="protein sequence ID" value="KAK9756008.1"/>
    <property type="molecule type" value="Genomic_DNA"/>
</dbReference>
<proteinExistence type="predicted"/>
<keyword evidence="12" id="KW-1185">Reference proteome</keyword>
<keyword evidence="3 9" id="KW-0812">Transmembrane</keyword>
<dbReference type="Pfam" id="PF00560">
    <property type="entry name" value="LRR_1"/>
    <property type="match status" value="1"/>
</dbReference>
<dbReference type="Gene3D" id="1.10.510.10">
    <property type="entry name" value="Transferase(Phosphotransferase) domain 1"/>
    <property type="match status" value="1"/>
</dbReference>
<organism evidence="11 12">
    <name type="scientific">Saponaria officinalis</name>
    <name type="common">Common soapwort</name>
    <name type="synonym">Lychnis saponaria</name>
    <dbReference type="NCBI Taxonomy" id="3572"/>
    <lineage>
        <taxon>Eukaryota</taxon>
        <taxon>Viridiplantae</taxon>
        <taxon>Streptophyta</taxon>
        <taxon>Embryophyta</taxon>
        <taxon>Tracheophyta</taxon>
        <taxon>Spermatophyta</taxon>
        <taxon>Magnoliopsida</taxon>
        <taxon>eudicotyledons</taxon>
        <taxon>Gunneridae</taxon>
        <taxon>Pentapetalae</taxon>
        <taxon>Caryophyllales</taxon>
        <taxon>Caryophyllaceae</taxon>
        <taxon>Caryophylleae</taxon>
        <taxon>Saponaria</taxon>
    </lineage>
</organism>
<dbReference type="GO" id="GO:0016020">
    <property type="term" value="C:membrane"/>
    <property type="evidence" value="ECO:0007669"/>
    <property type="project" value="UniProtKB-SubCell"/>
</dbReference>
<dbReference type="PANTHER" id="PTHR48007">
    <property type="entry name" value="LEUCINE-RICH REPEAT RECEPTOR-LIKE PROTEIN KINASE PXC1"/>
    <property type="match status" value="1"/>
</dbReference>
<keyword evidence="4" id="KW-0677">Repeat</keyword>
<dbReference type="Pfam" id="PF00069">
    <property type="entry name" value="Pkinase"/>
    <property type="match status" value="1"/>
</dbReference>
<keyword evidence="7" id="KW-0547">Nucleotide-binding</keyword>
<dbReference type="InterPro" id="IPR046959">
    <property type="entry name" value="PRK1-6/SRF4-like"/>
</dbReference>
<feature type="region of interest" description="Disordered" evidence="8">
    <location>
        <begin position="339"/>
        <end position="364"/>
    </location>
</feature>
<gene>
    <name evidence="11" type="ORF">RND81_01G066600</name>
</gene>
<evidence type="ECO:0000256" key="8">
    <source>
        <dbReference type="SAM" id="MobiDB-lite"/>
    </source>
</evidence>
<evidence type="ECO:0000313" key="12">
    <source>
        <dbReference type="Proteomes" id="UP001443914"/>
    </source>
</evidence>
<feature type="transmembrane region" description="Helical" evidence="9">
    <location>
        <begin position="6"/>
        <end position="25"/>
    </location>
</feature>
<feature type="binding site" evidence="7">
    <location>
        <position position="414"/>
    </location>
    <ligand>
        <name>ATP</name>
        <dbReference type="ChEBI" id="CHEBI:30616"/>
    </ligand>
</feature>
<protein>
    <recommendedName>
        <fullName evidence="10">Protein kinase domain-containing protein</fullName>
    </recommendedName>
</protein>
<dbReference type="InterPro" id="IPR000719">
    <property type="entry name" value="Prot_kinase_dom"/>
</dbReference>
<dbReference type="PANTHER" id="PTHR48007:SF29">
    <property type="entry name" value="POLLEN RECEPTOR-LIKE KINASE 3"/>
    <property type="match status" value="1"/>
</dbReference>
<evidence type="ECO:0000313" key="11">
    <source>
        <dbReference type="EMBL" id="KAK9756008.1"/>
    </source>
</evidence>
<dbReference type="InterPro" id="IPR011009">
    <property type="entry name" value="Kinase-like_dom_sf"/>
</dbReference>
<feature type="compositionally biased region" description="Low complexity" evidence="8">
    <location>
        <begin position="340"/>
        <end position="356"/>
    </location>
</feature>
<comment type="caution">
    <text evidence="11">The sequence shown here is derived from an EMBL/GenBank/DDBJ whole genome shotgun (WGS) entry which is preliminary data.</text>
</comment>
<dbReference type="PROSITE" id="PS50011">
    <property type="entry name" value="PROTEIN_KINASE_DOM"/>
    <property type="match status" value="1"/>
</dbReference>
<comment type="subcellular location">
    <subcellularLocation>
        <location evidence="1">Membrane</location>
    </subcellularLocation>
</comment>
<dbReference type="Proteomes" id="UP001443914">
    <property type="component" value="Unassembled WGS sequence"/>
</dbReference>
<dbReference type="GO" id="GO:0004672">
    <property type="term" value="F:protein kinase activity"/>
    <property type="evidence" value="ECO:0007669"/>
    <property type="project" value="InterPro"/>
</dbReference>
<keyword evidence="5 9" id="KW-1133">Transmembrane helix</keyword>
<evidence type="ECO:0000256" key="2">
    <source>
        <dbReference type="ARBA" id="ARBA00022614"/>
    </source>
</evidence>
<dbReference type="Pfam" id="PF08263">
    <property type="entry name" value="LRRNT_2"/>
    <property type="match status" value="1"/>
</dbReference>
<evidence type="ECO:0000259" key="10">
    <source>
        <dbReference type="PROSITE" id="PS50011"/>
    </source>
</evidence>
<dbReference type="PROSITE" id="PS00107">
    <property type="entry name" value="PROTEIN_KINASE_ATP"/>
    <property type="match status" value="1"/>
</dbReference>
<dbReference type="InterPro" id="IPR032675">
    <property type="entry name" value="LRR_dom_sf"/>
</dbReference>
<dbReference type="SUPFAM" id="SSF56112">
    <property type="entry name" value="Protein kinase-like (PK-like)"/>
    <property type="match status" value="1"/>
</dbReference>
<keyword evidence="6 9" id="KW-0472">Membrane</keyword>
<evidence type="ECO:0000256" key="3">
    <source>
        <dbReference type="ARBA" id="ARBA00022692"/>
    </source>
</evidence>
<dbReference type="GO" id="GO:0005524">
    <property type="term" value="F:ATP binding"/>
    <property type="evidence" value="ECO:0007669"/>
    <property type="project" value="UniProtKB-UniRule"/>
</dbReference>
<evidence type="ECO:0000256" key="6">
    <source>
        <dbReference type="ARBA" id="ARBA00023136"/>
    </source>
</evidence>
<keyword evidence="7" id="KW-0067">ATP-binding</keyword>